<dbReference type="GO" id="GO:1990281">
    <property type="term" value="C:efflux pump complex"/>
    <property type="evidence" value="ECO:0007669"/>
    <property type="project" value="TreeGrafter"/>
</dbReference>
<sequence length="295" mass="31756">MVRLVVAALVIFGMSGCTADPPPVAAAPAERVRPVMASAPRASAPRAIVVTGPVTVEEQLDVVALRAGVIVAMPVDVDSEVEKNQVMARLDARQLEADRATAEHKAESVDADLKNWESELQVKEADLRRAEAMHKAGISTQEAYDHSVYEVTASKYEVERQRGDELSAKDNVRSIDLELEKTQIVAPFRGVVSQRYVRQGQYVTVGEKLFRVVGRSSLEVRFTLPAKDARLLRRGDVVTVSATADFGESTPASVTHLSPVVDPGSGTIEVVATVKDRLPGLIPGTIASIRIAGAR</sequence>
<reference evidence="6 7" key="1">
    <citation type="submission" date="2020-08" db="EMBL/GenBank/DDBJ databases">
        <title>Genomic Encyclopedia of Type Strains, Phase IV (KMG-V): Genome sequencing to study the core and pangenomes of soil and plant-associated prokaryotes.</title>
        <authorList>
            <person name="Whitman W."/>
        </authorList>
    </citation>
    <scope>NUCLEOTIDE SEQUENCE [LARGE SCALE GENOMIC DNA]</scope>
    <source>
        <strain evidence="6 7">X5P2</strain>
    </source>
</reference>
<comment type="caution">
    <text evidence="6">The sequence shown here is derived from an EMBL/GenBank/DDBJ whole genome shotgun (WGS) entry which is preliminary data.</text>
</comment>
<feature type="coiled-coil region" evidence="2">
    <location>
        <begin position="92"/>
        <end position="133"/>
    </location>
</feature>
<dbReference type="Pfam" id="PF25954">
    <property type="entry name" value="Beta-barrel_RND_2"/>
    <property type="match status" value="1"/>
</dbReference>
<keyword evidence="7" id="KW-1185">Reference proteome</keyword>
<name>A0A9X0U476_9BACT</name>
<dbReference type="Gene3D" id="2.40.30.170">
    <property type="match status" value="1"/>
</dbReference>
<dbReference type="InterPro" id="IPR006143">
    <property type="entry name" value="RND_pump_MFP"/>
</dbReference>
<dbReference type="AlphaFoldDB" id="A0A9X0U476"/>
<dbReference type="GO" id="GO:0015562">
    <property type="term" value="F:efflux transmembrane transporter activity"/>
    <property type="evidence" value="ECO:0007669"/>
    <property type="project" value="TreeGrafter"/>
</dbReference>
<proteinExistence type="inferred from homology"/>
<evidence type="ECO:0000313" key="6">
    <source>
        <dbReference type="EMBL" id="MBB5329196.1"/>
    </source>
</evidence>
<dbReference type="InterPro" id="IPR058647">
    <property type="entry name" value="BSH_CzcB-like"/>
</dbReference>
<dbReference type="Gene3D" id="2.40.50.100">
    <property type="match status" value="1"/>
</dbReference>
<organism evidence="6 7">
    <name type="scientific">Tunturiibacter gelidiferens</name>
    <dbReference type="NCBI Taxonomy" id="3069689"/>
    <lineage>
        <taxon>Bacteria</taxon>
        <taxon>Pseudomonadati</taxon>
        <taxon>Acidobacteriota</taxon>
        <taxon>Terriglobia</taxon>
        <taxon>Terriglobales</taxon>
        <taxon>Acidobacteriaceae</taxon>
        <taxon>Tunturiibacter</taxon>
    </lineage>
</organism>
<evidence type="ECO:0000259" key="4">
    <source>
        <dbReference type="Pfam" id="PF25954"/>
    </source>
</evidence>
<dbReference type="InterPro" id="IPR058792">
    <property type="entry name" value="Beta-barrel_RND_2"/>
</dbReference>
<evidence type="ECO:0000256" key="3">
    <source>
        <dbReference type="SAM" id="SignalP"/>
    </source>
</evidence>
<dbReference type="Gene3D" id="1.10.287.470">
    <property type="entry name" value="Helix hairpin bin"/>
    <property type="match status" value="1"/>
</dbReference>
<feature type="signal peptide" evidence="3">
    <location>
        <begin position="1"/>
        <end position="19"/>
    </location>
</feature>
<gene>
    <name evidence="6" type="ORF">HDF14_002812</name>
</gene>
<accession>A0A9X0U476</accession>
<dbReference type="Proteomes" id="UP000535182">
    <property type="component" value="Unassembled WGS sequence"/>
</dbReference>
<feature type="chain" id="PRO_5040996459" evidence="3">
    <location>
        <begin position="20"/>
        <end position="295"/>
    </location>
</feature>
<comment type="similarity">
    <text evidence="1">Belongs to the membrane fusion protein (MFP) (TC 8.A.1) family.</text>
</comment>
<evidence type="ECO:0000259" key="5">
    <source>
        <dbReference type="Pfam" id="PF25973"/>
    </source>
</evidence>
<keyword evidence="2" id="KW-0175">Coiled coil</keyword>
<feature type="domain" description="CzcB-like barrel-sandwich hybrid" evidence="5">
    <location>
        <begin position="61"/>
        <end position="212"/>
    </location>
</feature>
<dbReference type="PROSITE" id="PS51257">
    <property type="entry name" value="PROKAR_LIPOPROTEIN"/>
    <property type="match status" value="1"/>
</dbReference>
<keyword evidence="3" id="KW-0732">Signal</keyword>
<dbReference type="NCBIfam" id="TIGR01730">
    <property type="entry name" value="RND_mfp"/>
    <property type="match status" value="1"/>
</dbReference>
<dbReference type="EMBL" id="JACHEB010000005">
    <property type="protein sequence ID" value="MBB5329196.1"/>
    <property type="molecule type" value="Genomic_DNA"/>
</dbReference>
<dbReference type="RefSeq" id="WP_183977407.1">
    <property type="nucleotide sequence ID" value="NZ_JACHEB010000005.1"/>
</dbReference>
<feature type="domain" description="CusB-like beta-barrel" evidence="4">
    <location>
        <begin position="222"/>
        <end position="294"/>
    </location>
</feature>
<dbReference type="SUPFAM" id="SSF111369">
    <property type="entry name" value="HlyD-like secretion proteins"/>
    <property type="match status" value="1"/>
</dbReference>
<dbReference type="PANTHER" id="PTHR30469:SF38">
    <property type="entry name" value="HLYD FAMILY SECRETION PROTEIN"/>
    <property type="match status" value="1"/>
</dbReference>
<dbReference type="PANTHER" id="PTHR30469">
    <property type="entry name" value="MULTIDRUG RESISTANCE PROTEIN MDTA"/>
    <property type="match status" value="1"/>
</dbReference>
<evidence type="ECO:0000313" key="7">
    <source>
        <dbReference type="Proteomes" id="UP000535182"/>
    </source>
</evidence>
<dbReference type="Pfam" id="PF25973">
    <property type="entry name" value="BSH_CzcB"/>
    <property type="match status" value="1"/>
</dbReference>
<protein>
    <submittedName>
        <fullName evidence="6">RND family efflux transporter MFP subunit</fullName>
    </submittedName>
</protein>
<evidence type="ECO:0000256" key="2">
    <source>
        <dbReference type="SAM" id="Coils"/>
    </source>
</evidence>
<evidence type="ECO:0000256" key="1">
    <source>
        <dbReference type="ARBA" id="ARBA00009477"/>
    </source>
</evidence>